<comment type="caution">
    <text evidence="4">The sequence shown here is derived from an EMBL/GenBank/DDBJ whole genome shotgun (WGS) entry which is preliminary data.</text>
</comment>
<reference evidence="5" key="1">
    <citation type="journal article" date="2019" name="Int. J. Syst. Evol. Microbiol.">
        <title>The Global Catalogue of Microorganisms (GCM) 10K type strain sequencing project: providing services to taxonomists for standard genome sequencing and annotation.</title>
        <authorList>
            <consortium name="The Broad Institute Genomics Platform"/>
            <consortium name="The Broad Institute Genome Sequencing Center for Infectious Disease"/>
            <person name="Wu L."/>
            <person name="Ma J."/>
        </authorList>
    </citation>
    <scope>NUCLEOTIDE SEQUENCE [LARGE SCALE GENOMIC DNA]</scope>
    <source>
        <strain evidence="5">JCM 14306</strain>
    </source>
</reference>
<gene>
    <name evidence="4" type="ORF">GCM10009744_38560</name>
</gene>
<dbReference type="RefSeq" id="WP_344113065.1">
    <property type="nucleotide sequence ID" value="NZ_BAAANE010000007.1"/>
</dbReference>
<evidence type="ECO:0000259" key="3">
    <source>
        <dbReference type="Pfam" id="PF13439"/>
    </source>
</evidence>
<keyword evidence="5" id="KW-1185">Reference proteome</keyword>
<name>A0ABP4RCJ0_9ACTN</name>
<feature type="domain" description="Glycosyltransferase subfamily 4-like N-terminal" evidence="3">
    <location>
        <begin position="15"/>
        <end position="166"/>
    </location>
</feature>
<organism evidence="4 5">
    <name type="scientific">Kribbella alba</name>
    <dbReference type="NCBI Taxonomy" id="190197"/>
    <lineage>
        <taxon>Bacteria</taxon>
        <taxon>Bacillati</taxon>
        <taxon>Actinomycetota</taxon>
        <taxon>Actinomycetes</taxon>
        <taxon>Propionibacteriales</taxon>
        <taxon>Kribbellaceae</taxon>
        <taxon>Kribbella</taxon>
    </lineage>
</organism>
<dbReference type="InterPro" id="IPR050194">
    <property type="entry name" value="Glycosyltransferase_grp1"/>
</dbReference>
<keyword evidence="2" id="KW-0808">Transferase</keyword>
<dbReference type="Proteomes" id="UP001501319">
    <property type="component" value="Unassembled WGS sequence"/>
</dbReference>
<dbReference type="Pfam" id="PF13439">
    <property type="entry name" value="Glyco_transf_4"/>
    <property type="match status" value="1"/>
</dbReference>
<keyword evidence="1" id="KW-0328">Glycosyltransferase</keyword>
<sequence>MKIALVSDCYLPRLGGIEMHVHDLAVQLRRAGHAVTVFTITDSPSHASDVPVVRLPALGGLPMATERLREALVRDHFDVVHAHTSLFSPLAWSAARIAAAEGLRAIITMHSLPAAGGVLVPLLLAGLDRGFGPSVRWTAVSEVVANSLRQALPGRKVEVLHNGIDPAPWREPERQDHVLTVVSTMRLARRKRPGALLRTLQNIRKQLPDDIPLRAVVVGAGPQAPALTRVVRQRGMEWVELPGRLTRYEIQQLYAAADIYLAPAELESFGVAALEARCAGLAVVAMASGGVGEFVRPGIEGYLVDSDRAMAEVTAGLLTSPLTLRKIQEHNRFTDPSMTWESVVAAHLRAYRSIPAQLALSEDFLPSISWTSRRSWSLTDEPARPAKLALPIGAVGRAAGDVRRDRSADRILPPG</sequence>
<evidence type="ECO:0000256" key="2">
    <source>
        <dbReference type="ARBA" id="ARBA00022679"/>
    </source>
</evidence>
<dbReference type="CDD" id="cd03801">
    <property type="entry name" value="GT4_PimA-like"/>
    <property type="match status" value="1"/>
</dbReference>
<evidence type="ECO:0000256" key="1">
    <source>
        <dbReference type="ARBA" id="ARBA00022676"/>
    </source>
</evidence>
<accession>A0ABP4RCJ0</accession>
<dbReference type="EMBL" id="BAAANE010000007">
    <property type="protein sequence ID" value="GAA1644265.1"/>
    <property type="molecule type" value="Genomic_DNA"/>
</dbReference>
<dbReference type="InterPro" id="IPR028098">
    <property type="entry name" value="Glyco_trans_4-like_N"/>
</dbReference>
<evidence type="ECO:0000313" key="4">
    <source>
        <dbReference type="EMBL" id="GAA1644265.1"/>
    </source>
</evidence>
<evidence type="ECO:0000313" key="5">
    <source>
        <dbReference type="Proteomes" id="UP001501319"/>
    </source>
</evidence>
<dbReference type="PANTHER" id="PTHR45947:SF3">
    <property type="entry name" value="SULFOQUINOVOSYL TRANSFERASE SQD2"/>
    <property type="match status" value="1"/>
</dbReference>
<protein>
    <submittedName>
        <fullName evidence="4">Glycosyltransferase family 4 protein</fullName>
    </submittedName>
</protein>
<dbReference type="SUPFAM" id="SSF53756">
    <property type="entry name" value="UDP-Glycosyltransferase/glycogen phosphorylase"/>
    <property type="match status" value="1"/>
</dbReference>
<proteinExistence type="predicted"/>
<dbReference type="Gene3D" id="3.40.50.2000">
    <property type="entry name" value="Glycogen Phosphorylase B"/>
    <property type="match status" value="2"/>
</dbReference>
<dbReference type="Pfam" id="PF13692">
    <property type="entry name" value="Glyco_trans_1_4"/>
    <property type="match status" value="1"/>
</dbReference>
<dbReference type="PANTHER" id="PTHR45947">
    <property type="entry name" value="SULFOQUINOVOSYL TRANSFERASE SQD2"/>
    <property type="match status" value="1"/>
</dbReference>